<dbReference type="Gene3D" id="1.10.260.40">
    <property type="entry name" value="lambda repressor-like DNA-binding domains"/>
    <property type="match status" value="1"/>
</dbReference>
<keyword evidence="3" id="KW-0804">Transcription</keyword>
<proteinExistence type="predicted"/>
<dbReference type="Pfam" id="PF13377">
    <property type="entry name" value="Peripla_BP_3"/>
    <property type="match status" value="1"/>
</dbReference>
<keyword evidence="1" id="KW-0805">Transcription regulation</keyword>
<dbReference type="SUPFAM" id="SSF53822">
    <property type="entry name" value="Periplasmic binding protein-like I"/>
    <property type="match status" value="1"/>
</dbReference>
<protein>
    <submittedName>
        <fullName evidence="5">LacI family transcriptional regulator</fullName>
    </submittedName>
</protein>
<evidence type="ECO:0000313" key="5">
    <source>
        <dbReference type="EMBL" id="MCS5735890.1"/>
    </source>
</evidence>
<comment type="caution">
    <text evidence="5">The sequence shown here is derived from an EMBL/GenBank/DDBJ whole genome shotgun (WGS) entry which is preliminary data.</text>
</comment>
<evidence type="ECO:0000256" key="1">
    <source>
        <dbReference type="ARBA" id="ARBA00023015"/>
    </source>
</evidence>
<dbReference type="InterPro" id="IPR028082">
    <property type="entry name" value="Peripla_BP_I"/>
</dbReference>
<evidence type="ECO:0000256" key="2">
    <source>
        <dbReference type="ARBA" id="ARBA00023125"/>
    </source>
</evidence>
<dbReference type="RefSeq" id="WP_259541172.1">
    <property type="nucleotide sequence ID" value="NZ_JANLCJ010000009.1"/>
</dbReference>
<reference evidence="5" key="1">
    <citation type="submission" date="2022-08" db="EMBL/GenBank/DDBJ databases">
        <authorList>
            <person name="Deng Y."/>
            <person name="Han X.-F."/>
            <person name="Zhang Y.-Q."/>
        </authorList>
    </citation>
    <scope>NUCLEOTIDE SEQUENCE</scope>
    <source>
        <strain evidence="5">CPCC 203386</strain>
    </source>
</reference>
<dbReference type="InterPro" id="IPR046335">
    <property type="entry name" value="LacI/GalR-like_sensor"/>
</dbReference>
<dbReference type="EMBL" id="JANLCJ010000009">
    <property type="protein sequence ID" value="MCS5735890.1"/>
    <property type="molecule type" value="Genomic_DNA"/>
</dbReference>
<organism evidence="5 6">
    <name type="scientific">Herbiconiux daphne</name>
    <dbReference type="NCBI Taxonomy" id="2970914"/>
    <lineage>
        <taxon>Bacteria</taxon>
        <taxon>Bacillati</taxon>
        <taxon>Actinomycetota</taxon>
        <taxon>Actinomycetes</taxon>
        <taxon>Micrococcales</taxon>
        <taxon>Microbacteriaceae</taxon>
        <taxon>Herbiconiux</taxon>
    </lineage>
</organism>
<dbReference type="SUPFAM" id="SSF47413">
    <property type="entry name" value="lambda repressor-like DNA-binding domains"/>
    <property type="match status" value="1"/>
</dbReference>
<dbReference type="PANTHER" id="PTHR30146">
    <property type="entry name" value="LACI-RELATED TRANSCRIPTIONAL REPRESSOR"/>
    <property type="match status" value="1"/>
</dbReference>
<dbReference type="CDD" id="cd01392">
    <property type="entry name" value="HTH_LacI"/>
    <property type="match status" value="1"/>
</dbReference>
<dbReference type="SMART" id="SM00354">
    <property type="entry name" value="HTH_LACI"/>
    <property type="match status" value="1"/>
</dbReference>
<gene>
    <name evidence="5" type="ORF">N1032_19300</name>
</gene>
<evidence type="ECO:0000256" key="3">
    <source>
        <dbReference type="ARBA" id="ARBA00023163"/>
    </source>
</evidence>
<sequence length="342" mass="35573">MTAEPAPPSRRATSIDVARHAGVSRSTVSQILNGDDARFPPATRDRVLESAAALDYRPSRAGRALVTGRSDLIVVVVPNATFGPHLQNTVDAIAAASATAGLSVVVRFAGADSESTLASVLDLRPTAVVNFGVFSLEQQRQFTSTGAVVVPEYDETAVDGTDPVSAHIGGVQVDAVLQSGPRRLVYAAISDARLDPFGPPRFNGIAHAAAQRGLPEPEHVRIPLELSGATRVLAGLLEQQPGAPVGLCCYNDDVAIAACAAARALGVDIPGQLSLVGADHTDVGQLVSPRLTTVDIDEPAIMLSRLRALPALLRRPGIDPVEQASAGEDFDALVRLVSGETT</sequence>
<dbReference type="PROSITE" id="PS50932">
    <property type="entry name" value="HTH_LACI_2"/>
    <property type="match status" value="1"/>
</dbReference>
<evidence type="ECO:0000259" key="4">
    <source>
        <dbReference type="PROSITE" id="PS50932"/>
    </source>
</evidence>
<keyword evidence="6" id="KW-1185">Reference proteome</keyword>
<dbReference type="Proteomes" id="UP001165586">
    <property type="component" value="Unassembled WGS sequence"/>
</dbReference>
<dbReference type="InterPro" id="IPR010982">
    <property type="entry name" value="Lambda_DNA-bd_dom_sf"/>
</dbReference>
<accession>A0ABT2H7H6</accession>
<name>A0ABT2H7H6_9MICO</name>
<feature type="domain" description="HTH lacI-type" evidence="4">
    <location>
        <begin position="12"/>
        <end position="67"/>
    </location>
</feature>
<keyword evidence="2" id="KW-0238">DNA-binding</keyword>
<dbReference type="InterPro" id="IPR000843">
    <property type="entry name" value="HTH_LacI"/>
</dbReference>
<dbReference type="PANTHER" id="PTHR30146:SF153">
    <property type="entry name" value="LACTOSE OPERON REPRESSOR"/>
    <property type="match status" value="1"/>
</dbReference>
<evidence type="ECO:0000313" key="6">
    <source>
        <dbReference type="Proteomes" id="UP001165586"/>
    </source>
</evidence>
<dbReference type="Gene3D" id="3.40.50.2300">
    <property type="match status" value="2"/>
</dbReference>
<dbReference type="Pfam" id="PF00356">
    <property type="entry name" value="LacI"/>
    <property type="match status" value="1"/>
</dbReference>